<evidence type="ECO:0000256" key="1">
    <source>
        <dbReference type="ARBA" id="ARBA00022729"/>
    </source>
</evidence>
<dbReference type="Proteomes" id="UP000308730">
    <property type="component" value="Unassembled WGS sequence"/>
</dbReference>
<keyword evidence="6" id="KW-1185">Reference proteome</keyword>
<evidence type="ECO:0000256" key="3">
    <source>
        <dbReference type="SAM" id="SignalP"/>
    </source>
</evidence>
<dbReference type="PANTHER" id="PTHR35185">
    <property type="entry name" value="SERINE/THREONINE-RICH PROTEIN ADG2-RELATED"/>
    <property type="match status" value="1"/>
</dbReference>
<gene>
    <name evidence="5" type="ORF">EUX98_g818</name>
</gene>
<proteinExistence type="predicted"/>
<feature type="domain" description="Yeast cell wall synthesis Kre9/Knh1-like N-terminal" evidence="4">
    <location>
        <begin position="24"/>
        <end position="114"/>
    </location>
</feature>
<evidence type="ECO:0000259" key="4">
    <source>
        <dbReference type="Pfam" id="PF10342"/>
    </source>
</evidence>
<comment type="caution">
    <text evidence="5">The sequence shown here is derived from an EMBL/GenBank/DDBJ whole genome shotgun (WGS) entry which is preliminary data.</text>
</comment>
<organism evidence="5 6">
    <name type="scientific">Antrodiella citrinella</name>
    <dbReference type="NCBI Taxonomy" id="2447956"/>
    <lineage>
        <taxon>Eukaryota</taxon>
        <taxon>Fungi</taxon>
        <taxon>Dikarya</taxon>
        <taxon>Basidiomycota</taxon>
        <taxon>Agaricomycotina</taxon>
        <taxon>Agaricomycetes</taxon>
        <taxon>Polyporales</taxon>
        <taxon>Steccherinaceae</taxon>
        <taxon>Antrodiella</taxon>
    </lineage>
</organism>
<dbReference type="InterPro" id="IPR052479">
    <property type="entry name" value="GPI-anchor_Adhesion_Reg"/>
</dbReference>
<reference evidence="5 6" key="1">
    <citation type="submission" date="2019-02" db="EMBL/GenBank/DDBJ databases">
        <title>Genome sequencing of the rare red list fungi Antrodiella citrinella (Flaviporus citrinellus).</title>
        <authorList>
            <person name="Buettner E."/>
            <person name="Kellner H."/>
        </authorList>
    </citation>
    <scope>NUCLEOTIDE SEQUENCE [LARGE SCALE GENOMIC DNA]</scope>
    <source>
        <strain evidence="5 6">DSM 108506</strain>
    </source>
</reference>
<evidence type="ECO:0000313" key="6">
    <source>
        <dbReference type="Proteomes" id="UP000308730"/>
    </source>
</evidence>
<feature type="chain" id="PRO_5020641456" description="Yeast cell wall synthesis Kre9/Knh1-like N-terminal domain-containing protein" evidence="3">
    <location>
        <begin position="18"/>
        <end position="185"/>
    </location>
</feature>
<sequence length="185" mass="18411">MRFAAFVAALLPTVALATISITGPSETEYWVQFTSNNISWSFAAGDPNPVSIIIQNGNASFLNGAFSIAQNIDVSLESFTVTNVTLNVDDGFQVAFVNPSNQSQIYATSSNFSVKAPGTAPAPPINATASASSSSSSPSATSPTSSGAASPTGNAASHSGATTVSAGVMGAIVAGGIAAFSALLV</sequence>
<feature type="region of interest" description="Disordered" evidence="2">
    <location>
        <begin position="117"/>
        <end position="160"/>
    </location>
</feature>
<keyword evidence="1 3" id="KW-0732">Signal</keyword>
<protein>
    <recommendedName>
        <fullName evidence="4">Yeast cell wall synthesis Kre9/Knh1-like N-terminal domain-containing protein</fullName>
    </recommendedName>
</protein>
<dbReference type="AlphaFoldDB" id="A0A4S4N332"/>
<feature type="compositionally biased region" description="Low complexity" evidence="2">
    <location>
        <begin position="125"/>
        <end position="153"/>
    </location>
</feature>
<dbReference type="OrthoDB" id="5420143at2759"/>
<dbReference type="Pfam" id="PF10342">
    <property type="entry name" value="Kre9_KNH"/>
    <property type="match status" value="1"/>
</dbReference>
<name>A0A4S4N332_9APHY</name>
<feature type="signal peptide" evidence="3">
    <location>
        <begin position="1"/>
        <end position="17"/>
    </location>
</feature>
<dbReference type="InterPro" id="IPR018466">
    <property type="entry name" value="Kre9/Knh1-like_N"/>
</dbReference>
<dbReference type="PANTHER" id="PTHR35185:SF1">
    <property type="entry name" value="UPF0619 GPI-ANCHORED MEMBRANE PROTEIN C1322.10"/>
    <property type="match status" value="1"/>
</dbReference>
<evidence type="ECO:0000313" key="5">
    <source>
        <dbReference type="EMBL" id="THH33384.1"/>
    </source>
</evidence>
<accession>A0A4S4N332</accession>
<dbReference type="EMBL" id="SGPM01000007">
    <property type="protein sequence ID" value="THH33384.1"/>
    <property type="molecule type" value="Genomic_DNA"/>
</dbReference>
<evidence type="ECO:0000256" key="2">
    <source>
        <dbReference type="SAM" id="MobiDB-lite"/>
    </source>
</evidence>